<dbReference type="GO" id="GO:0016614">
    <property type="term" value="F:oxidoreductase activity, acting on CH-OH group of donors"/>
    <property type="evidence" value="ECO:0007669"/>
    <property type="project" value="InterPro"/>
</dbReference>
<dbReference type="InterPro" id="IPR007867">
    <property type="entry name" value="GMC_OxRtase_C"/>
</dbReference>
<dbReference type="OrthoDB" id="269227at2759"/>
<dbReference type="PANTHER" id="PTHR11552:SF147">
    <property type="entry name" value="CHOLINE DEHYDROGENASE, MITOCHONDRIAL"/>
    <property type="match status" value="1"/>
</dbReference>
<dbReference type="GO" id="GO:0050660">
    <property type="term" value="F:flavin adenine dinucleotide binding"/>
    <property type="evidence" value="ECO:0007669"/>
    <property type="project" value="InterPro"/>
</dbReference>
<evidence type="ECO:0000256" key="1">
    <source>
        <dbReference type="ARBA" id="ARBA00001974"/>
    </source>
</evidence>
<dbReference type="EMBL" id="KV419433">
    <property type="protein sequence ID" value="KZS88762.1"/>
    <property type="molecule type" value="Genomic_DNA"/>
</dbReference>
<dbReference type="InterPro" id="IPR012132">
    <property type="entry name" value="GMC_OxRdtase"/>
</dbReference>
<keyword evidence="3 7" id="KW-0285">Flavoprotein</keyword>
<dbReference type="Proteomes" id="UP000076722">
    <property type="component" value="Unassembled WGS sequence"/>
</dbReference>
<keyword evidence="12" id="KW-1185">Reference proteome</keyword>
<keyword evidence="4 6" id="KW-0274">FAD</keyword>
<feature type="active site" description="Proton acceptor" evidence="5">
    <location>
        <position position="577"/>
    </location>
</feature>
<feature type="binding site" evidence="6">
    <location>
        <position position="262"/>
    </location>
    <ligand>
        <name>FAD</name>
        <dbReference type="ChEBI" id="CHEBI:57692"/>
    </ligand>
</feature>
<feature type="chain" id="PRO_5007852279" evidence="8">
    <location>
        <begin position="21"/>
        <end position="598"/>
    </location>
</feature>
<evidence type="ECO:0000256" key="6">
    <source>
        <dbReference type="PIRSR" id="PIRSR000137-2"/>
    </source>
</evidence>
<feature type="signal peptide" evidence="8">
    <location>
        <begin position="1"/>
        <end position="20"/>
    </location>
</feature>
<evidence type="ECO:0000256" key="3">
    <source>
        <dbReference type="ARBA" id="ARBA00022630"/>
    </source>
</evidence>
<dbReference type="PANTHER" id="PTHR11552">
    <property type="entry name" value="GLUCOSE-METHANOL-CHOLINE GMC OXIDOREDUCTASE"/>
    <property type="match status" value="1"/>
</dbReference>
<name>A0A164PII2_9AGAM</name>
<evidence type="ECO:0000256" key="7">
    <source>
        <dbReference type="RuleBase" id="RU003968"/>
    </source>
</evidence>
<dbReference type="Gene3D" id="3.50.50.60">
    <property type="entry name" value="FAD/NAD(P)-binding domain"/>
    <property type="match status" value="1"/>
</dbReference>
<dbReference type="AlphaFoldDB" id="A0A164PII2"/>
<evidence type="ECO:0000313" key="12">
    <source>
        <dbReference type="Proteomes" id="UP000076722"/>
    </source>
</evidence>
<dbReference type="PROSITE" id="PS00624">
    <property type="entry name" value="GMC_OXRED_2"/>
    <property type="match status" value="1"/>
</dbReference>
<keyword evidence="8" id="KW-0732">Signal</keyword>
<dbReference type="Pfam" id="PF00732">
    <property type="entry name" value="GMC_oxred_N"/>
    <property type="match status" value="1"/>
</dbReference>
<dbReference type="SUPFAM" id="SSF54373">
    <property type="entry name" value="FAD-linked reductases, C-terminal domain"/>
    <property type="match status" value="1"/>
</dbReference>
<accession>A0A164PII2</accession>
<evidence type="ECO:0000259" key="10">
    <source>
        <dbReference type="PROSITE" id="PS00624"/>
    </source>
</evidence>
<feature type="active site" description="Proton donor" evidence="5">
    <location>
        <position position="533"/>
    </location>
</feature>
<organism evidence="11 12">
    <name type="scientific">Sistotremastrum niveocremeum HHB9708</name>
    <dbReference type="NCBI Taxonomy" id="1314777"/>
    <lineage>
        <taxon>Eukaryota</taxon>
        <taxon>Fungi</taxon>
        <taxon>Dikarya</taxon>
        <taxon>Basidiomycota</taxon>
        <taxon>Agaricomycotina</taxon>
        <taxon>Agaricomycetes</taxon>
        <taxon>Sistotremastrales</taxon>
        <taxon>Sistotremastraceae</taxon>
        <taxon>Sertulicium</taxon>
        <taxon>Sertulicium niveocremeum</taxon>
    </lineage>
</organism>
<dbReference type="STRING" id="1314777.A0A164PII2"/>
<evidence type="ECO:0000256" key="5">
    <source>
        <dbReference type="PIRSR" id="PIRSR000137-1"/>
    </source>
</evidence>
<sequence length="598" mass="65154">MTRFLSSLLVASSLLSSALGVILTDATTIAKDYDFVVIGAGTAGNVIANRLTENPNWKVLVVEAGISNEGLYLVSTPFFGPQASPNKAWTWNYTTVPQTACLNRTMNYQRGKLLGGTSSINYMIYTRGSHDYWDNIANYTGNPTWNWTNIEPYYIKAENWTEPADHHNTTGQFDPSVHGFSGPLSVSLPGSPNELSTRIFNTTLELPDTYPFLEDVGAGNGIGLGWMQATIDVDVRASSAQAYLAPKFIARPNLDVLIEQQVTKILFTKNSKGLPHASGIEFSAGPNQRKFTVSPSKEVILSGGSIGSPHLLMLSGVGDAGELLEQNIDIVFNNPQVGKNLVDHPALANHWIANSTQTLDIYRENATDLTLAEQQYNTTGTGTLVDNVSPAIGFFRIPANESLFEQFTDLTSGPNAGHYEFLWRDGWGSFLPVPAPTVGFFTTITQVMLAPASRGSVTLVSPDPFTFPKVDPGFLTNEYDVQTARYAIKSARAFMNATAWDGYNLGLAFDDAAFQTDEELDLFIRNNTAPIYHPTGTNRMESSAKDDGVVDSFLQVKGVTGLRVVDTSVFPFIIEGHPEAPTYALAERAADVIKSAWQ</sequence>
<reference evidence="11 12" key="1">
    <citation type="journal article" date="2016" name="Mol. Biol. Evol.">
        <title>Comparative Genomics of Early-Diverging Mushroom-Forming Fungi Provides Insights into the Origins of Lignocellulose Decay Capabilities.</title>
        <authorList>
            <person name="Nagy L.G."/>
            <person name="Riley R."/>
            <person name="Tritt A."/>
            <person name="Adam C."/>
            <person name="Daum C."/>
            <person name="Floudas D."/>
            <person name="Sun H."/>
            <person name="Yadav J.S."/>
            <person name="Pangilinan J."/>
            <person name="Larsson K.H."/>
            <person name="Matsuura K."/>
            <person name="Barry K."/>
            <person name="Labutti K."/>
            <person name="Kuo R."/>
            <person name="Ohm R.A."/>
            <person name="Bhattacharya S.S."/>
            <person name="Shirouzu T."/>
            <person name="Yoshinaga Y."/>
            <person name="Martin F.M."/>
            <person name="Grigoriev I.V."/>
            <person name="Hibbett D.S."/>
        </authorList>
    </citation>
    <scope>NUCLEOTIDE SEQUENCE [LARGE SCALE GENOMIC DNA]</scope>
    <source>
        <strain evidence="11 12">HHB9708</strain>
    </source>
</reference>
<dbReference type="Gene3D" id="3.30.560.10">
    <property type="entry name" value="Glucose Oxidase, domain 3"/>
    <property type="match status" value="1"/>
</dbReference>
<dbReference type="Pfam" id="PF05199">
    <property type="entry name" value="GMC_oxred_C"/>
    <property type="match status" value="1"/>
</dbReference>
<evidence type="ECO:0000256" key="4">
    <source>
        <dbReference type="ARBA" id="ARBA00022827"/>
    </source>
</evidence>
<comment type="similarity">
    <text evidence="2 7">Belongs to the GMC oxidoreductase family.</text>
</comment>
<feature type="domain" description="Glucose-methanol-choline oxidoreductase N-terminal" evidence="9">
    <location>
        <begin position="111"/>
        <end position="134"/>
    </location>
</feature>
<protein>
    <submittedName>
        <fullName evidence="11">Aryl-alcohol oxidase-like protein</fullName>
    </submittedName>
</protein>
<dbReference type="InterPro" id="IPR000172">
    <property type="entry name" value="GMC_OxRdtase_N"/>
</dbReference>
<evidence type="ECO:0000256" key="2">
    <source>
        <dbReference type="ARBA" id="ARBA00010790"/>
    </source>
</evidence>
<dbReference type="PROSITE" id="PS00623">
    <property type="entry name" value="GMC_OXRED_1"/>
    <property type="match status" value="1"/>
</dbReference>
<proteinExistence type="inferred from homology"/>
<dbReference type="InterPro" id="IPR036188">
    <property type="entry name" value="FAD/NAD-bd_sf"/>
</dbReference>
<evidence type="ECO:0000256" key="8">
    <source>
        <dbReference type="SAM" id="SignalP"/>
    </source>
</evidence>
<dbReference type="SUPFAM" id="SSF51905">
    <property type="entry name" value="FAD/NAD(P)-binding domain"/>
    <property type="match status" value="1"/>
</dbReference>
<evidence type="ECO:0000259" key="9">
    <source>
        <dbReference type="PROSITE" id="PS00623"/>
    </source>
</evidence>
<gene>
    <name evidence="11" type="ORF">SISNIDRAFT_475887</name>
</gene>
<comment type="cofactor">
    <cofactor evidence="1 6">
        <name>FAD</name>
        <dbReference type="ChEBI" id="CHEBI:57692"/>
    </cofactor>
</comment>
<feature type="binding site" evidence="6">
    <location>
        <position position="117"/>
    </location>
    <ligand>
        <name>FAD</name>
        <dbReference type="ChEBI" id="CHEBI:57692"/>
    </ligand>
</feature>
<dbReference type="PIRSF" id="PIRSF000137">
    <property type="entry name" value="Alcohol_oxidase"/>
    <property type="match status" value="1"/>
</dbReference>
<feature type="domain" description="Glucose-methanol-choline oxidoreductase N-terminal" evidence="10">
    <location>
        <begin position="304"/>
        <end position="318"/>
    </location>
</feature>
<evidence type="ECO:0000313" key="11">
    <source>
        <dbReference type="EMBL" id="KZS88762.1"/>
    </source>
</evidence>